<dbReference type="Proteomes" id="UP000034050">
    <property type="component" value="Unassembled WGS sequence"/>
</dbReference>
<dbReference type="AlphaFoldDB" id="A0A0G1CHB6"/>
<feature type="compositionally biased region" description="Basic and acidic residues" evidence="1">
    <location>
        <begin position="13"/>
        <end position="23"/>
    </location>
</feature>
<sequence length="74" mass="8556">MKNIHTVYNSGRHMWENKKEGAEKPLSSHRTKENALDKGEKIAEKKQVEHFIHGKDGKIQERNSYGNDPFPPRG</sequence>
<evidence type="ECO:0000256" key="1">
    <source>
        <dbReference type="SAM" id="MobiDB-lite"/>
    </source>
</evidence>
<organism evidence="2">
    <name type="scientific">Candidatus Gottesmanbacteria bacterium GW2011_GWB1_43_11</name>
    <dbReference type="NCBI Taxonomy" id="1618446"/>
    <lineage>
        <taxon>Bacteria</taxon>
        <taxon>Candidatus Gottesmaniibacteriota</taxon>
    </lineage>
</organism>
<feature type="compositionally biased region" description="Basic and acidic residues" evidence="1">
    <location>
        <begin position="30"/>
        <end position="39"/>
    </location>
</feature>
<name>A0A0G1CHB6_9BACT</name>
<dbReference type="InterPro" id="IPR018691">
    <property type="entry name" value="DUF2188"/>
</dbReference>
<proteinExistence type="predicted"/>
<protein>
    <recommendedName>
        <fullName evidence="3">DUF2188 domain-containing protein</fullName>
    </recommendedName>
</protein>
<reference evidence="2" key="1">
    <citation type="journal article" date="2015" name="Nature">
        <title>rRNA introns, odd ribosomes, and small enigmatic genomes across a large radiation of phyla.</title>
        <authorList>
            <person name="Brown C.T."/>
            <person name="Hug L.A."/>
            <person name="Thomas B.C."/>
            <person name="Sharon I."/>
            <person name="Castelle C.J."/>
            <person name="Singh A."/>
            <person name="Wilkins M.J."/>
            <person name="Williams K.H."/>
            <person name="Banfield J.F."/>
        </authorList>
    </citation>
    <scope>NUCLEOTIDE SEQUENCE [LARGE SCALE GENOMIC DNA]</scope>
</reference>
<feature type="compositionally biased region" description="Basic and acidic residues" evidence="1">
    <location>
        <begin position="51"/>
        <end position="61"/>
    </location>
</feature>
<dbReference type="PATRIC" id="fig|1618446.3.peg.1415"/>
<feature type="region of interest" description="Disordered" evidence="1">
    <location>
        <begin position="1"/>
        <end position="39"/>
    </location>
</feature>
<dbReference type="EMBL" id="LCFD01000020">
    <property type="protein sequence ID" value="KKS85175.1"/>
    <property type="molecule type" value="Genomic_DNA"/>
</dbReference>
<evidence type="ECO:0008006" key="3">
    <source>
        <dbReference type="Google" id="ProtNLM"/>
    </source>
</evidence>
<feature type="region of interest" description="Disordered" evidence="1">
    <location>
        <begin position="51"/>
        <end position="74"/>
    </location>
</feature>
<dbReference type="Pfam" id="PF09954">
    <property type="entry name" value="DUF2188"/>
    <property type="match status" value="1"/>
</dbReference>
<dbReference type="STRING" id="1618446.UV61_C0020G0008"/>
<comment type="caution">
    <text evidence="2">The sequence shown here is derived from an EMBL/GenBank/DDBJ whole genome shotgun (WGS) entry which is preliminary data.</text>
</comment>
<gene>
    <name evidence="2" type="ORF">UV61_C0020G0008</name>
</gene>
<evidence type="ECO:0000313" key="2">
    <source>
        <dbReference type="EMBL" id="KKS85175.1"/>
    </source>
</evidence>
<accession>A0A0G1CHB6</accession>